<dbReference type="Pfam" id="PF00990">
    <property type="entry name" value="GGDEF"/>
    <property type="match status" value="1"/>
</dbReference>
<dbReference type="PANTHER" id="PTHR45138:SF9">
    <property type="entry name" value="DIGUANYLATE CYCLASE DGCM-RELATED"/>
    <property type="match status" value="1"/>
</dbReference>
<keyword evidence="4" id="KW-1185">Reference proteome</keyword>
<dbReference type="InterPro" id="IPR050469">
    <property type="entry name" value="Diguanylate_Cyclase"/>
</dbReference>
<keyword evidence="1" id="KW-0472">Membrane</keyword>
<feature type="domain" description="GGDEF" evidence="2">
    <location>
        <begin position="229"/>
        <end position="356"/>
    </location>
</feature>
<dbReference type="Gene3D" id="3.30.70.270">
    <property type="match status" value="1"/>
</dbReference>
<accession>A0AAU4JZ26</accession>
<dbReference type="PANTHER" id="PTHR45138">
    <property type="entry name" value="REGULATORY COMPONENTS OF SENSORY TRANSDUCTION SYSTEM"/>
    <property type="match status" value="1"/>
</dbReference>
<organism evidence="3 4">
    <name type="scientific">Williamsia herbipolensis</name>
    <dbReference type="NCBI Taxonomy" id="1603258"/>
    <lineage>
        <taxon>Bacteria</taxon>
        <taxon>Bacillati</taxon>
        <taxon>Actinomycetota</taxon>
        <taxon>Actinomycetes</taxon>
        <taxon>Mycobacteriales</taxon>
        <taxon>Nocardiaceae</taxon>
        <taxon>Williamsia</taxon>
    </lineage>
</organism>
<keyword evidence="1" id="KW-1133">Transmembrane helix</keyword>
<dbReference type="SMART" id="SM00267">
    <property type="entry name" value="GGDEF"/>
    <property type="match status" value="1"/>
</dbReference>
<evidence type="ECO:0000313" key="3">
    <source>
        <dbReference type="EMBL" id="WUM19075.1"/>
    </source>
</evidence>
<dbReference type="RefSeq" id="WP_328856641.1">
    <property type="nucleotide sequence ID" value="NZ_CP108021.1"/>
</dbReference>
<dbReference type="NCBIfam" id="TIGR00254">
    <property type="entry name" value="GGDEF"/>
    <property type="match status" value="1"/>
</dbReference>
<dbReference type="KEGG" id="whr:OG579_15260"/>
<feature type="transmembrane region" description="Helical" evidence="1">
    <location>
        <begin position="31"/>
        <end position="52"/>
    </location>
</feature>
<reference evidence="3 4" key="1">
    <citation type="submission" date="2022-10" db="EMBL/GenBank/DDBJ databases">
        <title>The complete genomes of actinobacterial strains from the NBC collection.</title>
        <authorList>
            <person name="Joergensen T.S."/>
            <person name="Alvarez Arevalo M."/>
            <person name="Sterndorff E.B."/>
            <person name="Faurdal D."/>
            <person name="Vuksanovic O."/>
            <person name="Mourched A.-S."/>
            <person name="Charusanti P."/>
            <person name="Shaw S."/>
            <person name="Blin K."/>
            <person name="Weber T."/>
        </authorList>
    </citation>
    <scope>NUCLEOTIDE SEQUENCE [LARGE SCALE GENOMIC DNA]</scope>
    <source>
        <strain evidence="3 4">NBC_00319</strain>
    </source>
</reference>
<dbReference type="InterPro" id="IPR000160">
    <property type="entry name" value="GGDEF_dom"/>
</dbReference>
<evidence type="ECO:0000256" key="1">
    <source>
        <dbReference type="SAM" id="Phobius"/>
    </source>
</evidence>
<feature type="transmembrane region" description="Helical" evidence="1">
    <location>
        <begin position="64"/>
        <end position="82"/>
    </location>
</feature>
<dbReference type="EMBL" id="CP108021">
    <property type="protein sequence ID" value="WUM19075.1"/>
    <property type="molecule type" value="Genomic_DNA"/>
</dbReference>
<dbReference type="AlphaFoldDB" id="A0AAU4JZ26"/>
<protein>
    <submittedName>
        <fullName evidence="3">GGDEF domain-containing protein</fullName>
    </submittedName>
</protein>
<sequence>MVDPSSRRRPGVRLVDSSTLYVRGRDQRLDALVRFTLASACATVAIYAGALALGGFARSGSGTALLWFVAGAAVMSVAVWVASPVALSGWQATVFACIADLGIAAGLGVLRDTHVIFGGCIVFVLTGVFVTIHVPPIGLGMHLVFVAAFVCSTGVLMVVRGDISLAMSVVGVTLWLWVLVGSPLLGRRIWIGISAAADLANYDPLTGVLNRAGLDHAYRELAAAAAIDTAMMVIVIDIDAFKAVNDRFGHAVGDAVLVETAHHLTHYFGRYAAIARSGGEEFTVIATGDHVTLERHVAATPTTTLGVHGPPVTFSVGAASCAYRDRQSSLLQAMAAADHAMYAAKARGGNCTHLVI</sequence>
<feature type="transmembrane region" description="Helical" evidence="1">
    <location>
        <begin position="115"/>
        <end position="132"/>
    </location>
</feature>
<proteinExistence type="predicted"/>
<dbReference type="PROSITE" id="PS50887">
    <property type="entry name" value="GGDEF"/>
    <property type="match status" value="1"/>
</dbReference>
<dbReference type="InterPro" id="IPR043128">
    <property type="entry name" value="Rev_trsase/Diguanyl_cyclase"/>
</dbReference>
<feature type="transmembrane region" description="Helical" evidence="1">
    <location>
        <begin position="89"/>
        <end position="109"/>
    </location>
</feature>
<keyword evidence="1" id="KW-0812">Transmembrane</keyword>
<dbReference type="CDD" id="cd01949">
    <property type="entry name" value="GGDEF"/>
    <property type="match status" value="1"/>
</dbReference>
<gene>
    <name evidence="3" type="ORF">OG579_15260</name>
</gene>
<dbReference type="SUPFAM" id="SSF55073">
    <property type="entry name" value="Nucleotide cyclase"/>
    <property type="match status" value="1"/>
</dbReference>
<name>A0AAU4JZ26_9NOCA</name>
<evidence type="ECO:0000313" key="4">
    <source>
        <dbReference type="Proteomes" id="UP001432128"/>
    </source>
</evidence>
<dbReference type="Proteomes" id="UP001432128">
    <property type="component" value="Chromosome"/>
</dbReference>
<evidence type="ECO:0000259" key="2">
    <source>
        <dbReference type="PROSITE" id="PS50887"/>
    </source>
</evidence>
<feature type="transmembrane region" description="Helical" evidence="1">
    <location>
        <begin position="165"/>
        <end position="185"/>
    </location>
</feature>
<dbReference type="InterPro" id="IPR029787">
    <property type="entry name" value="Nucleotide_cyclase"/>
</dbReference>
<feature type="transmembrane region" description="Helical" evidence="1">
    <location>
        <begin position="139"/>
        <end position="159"/>
    </location>
</feature>
<dbReference type="GO" id="GO:0052621">
    <property type="term" value="F:diguanylate cyclase activity"/>
    <property type="evidence" value="ECO:0007669"/>
    <property type="project" value="TreeGrafter"/>
</dbReference>